<dbReference type="AlphaFoldDB" id="A0AAN4UQP0"/>
<dbReference type="InterPro" id="IPR013446">
    <property type="entry name" value="G1P_cyt_trans-like"/>
</dbReference>
<accession>A0AAN4UQP0</accession>
<proteinExistence type="predicted"/>
<dbReference type="GO" id="GO:0009243">
    <property type="term" value="P:O antigen biosynthetic process"/>
    <property type="evidence" value="ECO:0007669"/>
    <property type="project" value="InterPro"/>
</dbReference>
<dbReference type="Gene3D" id="3.90.550.10">
    <property type="entry name" value="Spore Coat Polysaccharide Biosynthesis Protein SpsA, Chain A"/>
    <property type="match status" value="1"/>
</dbReference>
<dbReference type="EMBL" id="BNAB01000005">
    <property type="protein sequence ID" value="GHE00950.1"/>
    <property type="molecule type" value="Genomic_DNA"/>
</dbReference>
<comment type="caution">
    <text evidence="2">The sequence shown here is derived from an EMBL/GenBank/DDBJ whole genome shotgun (WGS) entry which is preliminary data.</text>
</comment>
<protein>
    <submittedName>
        <fullName evidence="2">Glucose-1-phosphate cytidylyltransferase</fullName>
    </submittedName>
</protein>
<evidence type="ECO:0000313" key="2">
    <source>
        <dbReference type="EMBL" id="GHE00950.1"/>
    </source>
</evidence>
<reference evidence="2" key="2">
    <citation type="submission" date="2023-06" db="EMBL/GenBank/DDBJ databases">
        <authorList>
            <person name="Sun Q."/>
            <person name="Zhou Y."/>
        </authorList>
    </citation>
    <scope>NUCLEOTIDE SEQUENCE</scope>
    <source>
        <strain evidence="2">CGMCC 1.10859</strain>
    </source>
</reference>
<dbReference type="CDD" id="cd02524">
    <property type="entry name" value="G1P_cytidylyltransferase"/>
    <property type="match status" value="1"/>
</dbReference>
<reference evidence="2" key="1">
    <citation type="journal article" date="2014" name="Int. J. Syst. Evol. Microbiol.">
        <title>Complete genome sequence of Corynebacterium casei LMG S-19264T (=DSM 44701T), isolated from a smear-ripened cheese.</title>
        <authorList>
            <consortium name="US DOE Joint Genome Institute (JGI-PGF)"/>
            <person name="Walter F."/>
            <person name="Albersmeier A."/>
            <person name="Kalinowski J."/>
            <person name="Ruckert C."/>
        </authorList>
    </citation>
    <scope>NUCLEOTIDE SEQUENCE</scope>
    <source>
        <strain evidence="2">CGMCC 1.10859</strain>
    </source>
</reference>
<evidence type="ECO:0000259" key="1">
    <source>
        <dbReference type="Pfam" id="PF00483"/>
    </source>
</evidence>
<dbReference type="SUPFAM" id="SSF53448">
    <property type="entry name" value="Nucleotide-diphospho-sugar transferases"/>
    <property type="match status" value="1"/>
</dbReference>
<dbReference type="Proteomes" id="UP000634647">
    <property type="component" value="Unassembled WGS sequence"/>
</dbReference>
<dbReference type="NCBIfam" id="TIGR02623">
    <property type="entry name" value="G1P_cyt_trans"/>
    <property type="match status" value="1"/>
</dbReference>
<organism evidence="2 3">
    <name type="scientific">Allgaiera indica</name>
    <dbReference type="NCBI Taxonomy" id="765699"/>
    <lineage>
        <taxon>Bacteria</taxon>
        <taxon>Pseudomonadati</taxon>
        <taxon>Pseudomonadota</taxon>
        <taxon>Alphaproteobacteria</taxon>
        <taxon>Rhodobacterales</taxon>
        <taxon>Paracoccaceae</taxon>
        <taxon>Allgaiera</taxon>
    </lineage>
</organism>
<dbReference type="PANTHER" id="PTHR47183:SF1">
    <property type="entry name" value="GLUCOSE-1-PHOSPHATE CYTIDYLYLTRANSFERASE"/>
    <property type="match status" value="1"/>
</dbReference>
<evidence type="ECO:0000313" key="3">
    <source>
        <dbReference type="Proteomes" id="UP000634647"/>
    </source>
</evidence>
<dbReference type="Pfam" id="PF00483">
    <property type="entry name" value="NTP_transferase"/>
    <property type="match status" value="1"/>
</dbReference>
<gene>
    <name evidence="2" type="ORF">GCM10008024_14630</name>
</gene>
<keyword evidence="2" id="KW-0808">Transferase</keyword>
<name>A0AAN4UQP0_9RHOB</name>
<dbReference type="InterPro" id="IPR046981">
    <property type="entry name" value="G1P_cyt_trans"/>
</dbReference>
<sequence length="263" mass="29487">MPNKGDRDVKAVILAGGLGTRISEESHLRPKPMIEIGGRPILWHIMKIYGAQGITDFVICCGYKGYMIKEYFANYFLHMSDVTFDLSENSMQVHQRYAEPWKVTLVDTGEHTQTGGRLRRVRDHLDDTFCLTYGDGVADIDLAGLIAHHRAEGVEATITAVQPSGRYGALDIQGTRVHRFLEKPQGDGRWVSGGFLVLEPSIIDRIAGDEVPLEATPLESLAVEGQLTHWKHSGFWAAMDTMRDKQALEQLWKDGAAPWKIWK</sequence>
<keyword evidence="2" id="KW-0548">Nucleotidyltransferase</keyword>
<dbReference type="PANTHER" id="PTHR47183">
    <property type="entry name" value="GLUCOSE-1-PHOSPHATE CYTIDYLYLTRANSFERASE-RELATED"/>
    <property type="match status" value="1"/>
</dbReference>
<dbReference type="InterPro" id="IPR005835">
    <property type="entry name" value="NTP_transferase_dom"/>
</dbReference>
<dbReference type="GO" id="GO:0047343">
    <property type="term" value="F:glucose-1-phosphate cytidylyltransferase activity"/>
    <property type="evidence" value="ECO:0007669"/>
    <property type="project" value="InterPro"/>
</dbReference>
<feature type="domain" description="Nucleotidyl transferase" evidence="1">
    <location>
        <begin position="10"/>
        <end position="219"/>
    </location>
</feature>
<dbReference type="InterPro" id="IPR029044">
    <property type="entry name" value="Nucleotide-diphossugar_trans"/>
</dbReference>